<evidence type="ECO:0000256" key="1">
    <source>
        <dbReference type="SAM" id="MobiDB-lite"/>
    </source>
</evidence>
<dbReference type="Proteomes" id="UP001152798">
    <property type="component" value="Chromosome 4"/>
</dbReference>
<sequence length="71" mass="8213">MVVEESRKEASSDEDEDKMVVEESRKEASSDEDEDKMVKDCAPTHKPRLTQQWMQKNIIIHLCLGLALRKP</sequence>
<feature type="compositionally biased region" description="Basic and acidic residues" evidence="1">
    <location>
        <begin position="18"/>
        <end position="29"/>
    </location>
</feature>
<evidence type="ECO:0000313" key="3">
    <source>
        <dbReference type="Proteomes" id="UP001152798"/>
    </source>
</evidence>
<keyword evidence="3" id="KW-1185">Reference proteome</keyword>
<gene>
    <name evidence="2" type="ORF">NEZAVI_LOCUS7402</name>
</gene>
<protein>
    <submittedName>
        <fullName evidence="2">Uncharacterized protein</fullName>
    </submittedName>
</protein>
<evidence type="ECO:0000313" key="2">
    <source>
        <dbReference type="EMBL" id="CAH1397613.1"/>
    </source>
</evidence>
<organism evidence="2 3">
    <name type="scientific">Nezara viridula</name>
    <name type="common">Southern green stink bug</name>
    <name type="synonym">Cimex viridulus</name>
    <dbReference type="NCBI Taxonomy" id="85310"/>
    <lineage>
        <taxon>Eukaryota</taxon>
        <taxon>Metazoa</taxon>
        <taxon>Ecdysozoa</taxon>
        <taxon>Arthropoda</taxon>
        <taxon>Hexapoda</taxon>
        <taxon>Insecta</taxon>
        <taxon>Pterygota</taxon>
        <taxon>Neoptera</taxon>
        <taxon>Paraneoptera</taxon>
        <taxon>Hemiptera</taxon>
        <taxon>Heteroptera</taxon>
        <taxon>Panheteroptera</taxon>
        <taxon>Pentatomomorpha</taxon>
        <taxon>Pentatomoidea</taxon>
        <taxon>Pentatomidae</taxon>
        <taxon>Pentatominae</taxon>
        <taxon>Nezara</taxon>
    </lineage>
</organism>
<dbReference type="EMBL" id="OV725080">
    <property type="protein sequence ID" value="CAH1397613.1"/>
    <property type="molecule type" value="Genomic_DNA"/>
</dbReference>
<reference evidence="2" key="1">
    <citation type="submission" date="2022-01" db="EMBL/GenBank/DDBJ databases">
        <authorList>
            <person name="King R."/>
        </authorList>
    </citation>
    <scope>NUCLEOTIDE SEQUENCE</scope>
</reference>
<accession>A0A9P0MGG5</accession>
<feature type="compositionally biased region" description="Basic and acidic residues" evidence="1">
    <location>
        <begin position="1"/>
        <end position="11"/>
    </location>
</feature>
<name>A0A9P0MGG5_NEZVI</name>
<dbReference type="AlphaFoldDB" id="A0A9P0MGG5"/>
<proteinExistence type="predicted"/>
<feature type="region of interest" description="Disordered" evidence="1">
    <location>
        <begin position="1"/>
        <end position="39"/>
    </location>
</feature>